<gene>
    <name evidence="5" type="ORF">WMO24_14345</name>
</gene>
<dbReference type="PANTHER" id="PTHR43782:SF3">
    <property type="entry name" value="ARGINASE"/>
    <property type="match status" value="1"/>
</dbReference>
<dbReference type="Gene3D" id="3.40.800.10">
    <property type="entry name" value="Ureohydrolase domain"/>
    <property type="match status" value="1"/>
</dbReference>
<keyword evidence="2" id="KW-0378">Hydrolase</keyword>
<dbReference type="PROSITE" id="PS51409">
    <property type="entry name" value="ARGINASE_2"/>
    <property type="match status" value="1"/>
</dbReference>
<comment type="caution">
    <text evidence="5">The sequence shown here is derived from an EMBL/GenBank/DDBJ whole genome shotgun (WGS) entry which is preliminary data.</text>
</comment>
<evidence type="ECO:0000313" key="5">
    <source>
        <dbReference type="EMBL" id="MEQ2521597.1"/>
    </source>
</evidence>
<reference evidence="5 6" key="1">
    <citation type="submission" date="2024-03" db="EMBL/GenBank/DDBJ databases">
        <title>Human intestinal bacterial collection.</title>
        <authorList>
            <person name="Pauvert C."/>
            <person name="Hitch T.C.A."/>
            <person name="Clavel T."/>
        </authorList>
    </citation>
    <scope>NUCLEOTIDE SEQUENCE [LARGE SCALE GENOMIC DNA]</scope>
    <source>
        <strain evidence="5 6">CLA-JM-H11</strain>
    </source>
</reference>
<dbReference type="PRINTS" id="PR00116">
    <property type="entry name" value="ARGINASE"/>
</dbReference>
<dbReference type="InterPro" id="IPR006035">
    <property type="entry name" value="Ureohydrolase"/>
</dbReference>
<dbReference type="InterPro" id="IPR023696">
    <property type="entry name" value="Ureohydrolase_dom_sf"/>
</dbReference>
<evidence type="ECO:0000256" key="1">
    <source>
        <dbReference type="ARBA" id="ARBA00022723"/>
    </source>
</evidence>
<dbReference type="RefSeq" id="WP_349217055.1">
    <property type="nucleotide sequence ID" value="NZ_JBBMFA010000111.1"/>
</dbReference>
<dbReference type="PANTHER" id="PTHR43782">
    <property type="entry name" value="ARGINASE"/>
    <property type="match status" value="1"/>
</dbReference>
<sequence>MNTKIVEALKVIEIPYGDIGWGLDVNNKEAGIQSDLQYWTEPRELHDYHLCGIYHTADVPVTINEIQYAPKDGERVYETLSRSVSDAVCTGLLEGKSVLLTGGYCMYGVPVAGGIQRAFGPETKVGIIYLDAHGDINTPESTNSGMLGGMPLATVLGLCFEDWRRFVGIEVPYRDTDVLLSDARDVDQGELANLSRLGVKVLDTKAFCDADQWKAAVEELAKRVDVLYLHVDADILDGRYVPDHFTIEMGGPDINTVLRNIKTVMDTGKVAVYNLNSIYFNTGEEKEGREVSTLSGLKLIAAGLGNWKKCPSLG</sequence>
<accession>A0ABV1GIW4</accession>
<keyword evidence="1" id="KW-0479">Metal-binding</keyword>
<evidence type="ECO:0000256" key="3">
    <source>
        <dbReference type="ARBA" id="ARBA00023211"/>
    </source>
</evidence>
<name>A0ABV1GIW4_9FIRM</name>
<dbReference type="SUPFAM" id="SSF52768">
    <property type="entry name" value="Arginase/deacetylase"/>
    <property type="match status" value="1"/>
</dbReference>
<keyword evidence="6" id="KW-1185">Reference proteome</keyword>
<evidence type="ECO:0000256" key="2">
    <source>
        <dbReference type="ARBA" id="ARBA00022801"/>
    </source>
</evidence>
<proteinExistence type="inferred from homology"/>
<evidence type="ECO:0000313" key="6">
    <source>
        <dbReference type="Proteomes" id="UP001477672"/>
    </source>
</evidence>
<dbReference type="Proteomes" id="UP001477672">
    <property type="component" value="Unassembled WGS sequence"/>
</dbReference>
<keyword evidence="3" id="KW-0464">Manganese</keyword>
<comment type="similarity">
    <text evidence="4">Belongs to the arginase family.</text>
</comment>
<protein>
    <submittedName>
        <fullName evidence="5">Arginase family protein</fullName>
    </submittedName>
</protein>
<dbReference type="EMBL" id="JBBMFA010000111">
    <property type="protein sequence ID" value="MEQ2521597.1"/>
    <property type="molecule type" value="Genomic_DNA"/>
</dbReference>
<organism evidence="5 6">
    <name type="scientific">Ruthenibacterium intestinale</name>
    <dbReference type="NCBI Taxonomy" id="3133163"/>
    <lineage>
        <taxon>Bacteria</taxon>
        <taxon>Bacillati</taxon>
        <taxon>Bacillota</taxon>
        <taxon>Clostridia</taxon>
        <taxon>Eubacteriales</taxon>
        <taxon>Oscillospiraceae</taxon>
        <taxon>Ruthenibacterium</taxon>
    </lineage>
</organism>
<evidence type="ECO:0000256" key="4">
    <source>
        <dbReference type="PROSITE-ProRule" id="PRU00742"/>
    </source>
</evidence>
<dbReference type="Pfam" id="PF00491">
    <property type="entry name" value="Arginase"/>
    <property type="match status" value="1"/>
</dbReference>